<evidence type="ECO:0000313" key="13">
    <source>
        <dbReference type="EMBL" id="MBC8610785.1"/>
    </source>
</evidence>
<dbReference type="InterPro" id="IPR001437">
    <property type="entry name" value="Tscrpt_elong_fac_GreA/B_C"/>
</dbReference>
<dbReference type="PIRSF" id="PIRSF006092">
    <property type="entry name" value="GreA_GreB"/>
    <property type="match status" value="1"/>
</dbReference>
<feature type="domain" description="Transcription elongation factor GreA/GreB N-terminal" evidence="12">
    <location>
        <begin position="8"/>
        <end position="77"/>
    </location>
</feature>
<dbReference type="InterPro" id="IPR028624">
    <property type="entry name" value="Tscrpt_elong_fac_GreA/B"/>
</dbReference>
<evidence type="ECO:0000259" key="11">
    <source>
        <dbReference type="Pfam" id="PF01272"/>
    </source>
</evidence>
<dbReference type="InterPro" id="IPR006359">
    <property type="entry name" value="Tscrpt_elong_fac_GreA"/>
</dbReference>
<dbReference type="AlphaFoldDB" id="A0A8J6P7H5"/>
<sequence>MAVNKQITLTKEGLLKLEEELENLKIVRRKEVSEKIKVALSFGDLSENSEYDEAKNEQAMVEARINEIEALLKNVVVVNDDEISTDVVSVGCTVTLKCLKNGKEEAYKIVGSTEAAPLQKKISDESPVGKAVIGHKVGDIADAEVPSGVIQYEILNISK</sequence>
<keyword evidence="3 9" id="KW-0805">Transcription regulation</keyword>
<protein>
    <recommendedName>
        <fullName evidence="2 9">Transcription elongation factor GreA</fullName>
    </recommendedName>
    <alternativeName>
        <fullName evidence="8 9">Transcript cleavage factor GreA</fullName>
    </alternativeName>
</protein>
<feature type="coiled-coil region" evidence="9">
    <location>
        <begin position="14"/>
        <end position="71"/>
    </location>
</feature>
<dbReference type="InterPro" id="IPR018151">
    <property type="entry name" value="TF_GreA/GreB_CS"/>
</dbReference>
<dbReference type="SUPFAM" id="SSF46557">
    <property type="entry name" value="GreA transcript cleavage protein, N-terminal domain"/>
    <property type="match status" value="1"/>
</dbReference>
<feature type="domain" description="Transcription elongation factor GreA/GreB C-terminal" evidence="11">
    <location>
        <begin position="84"/>
        <end position="158"/>
    </location>
</feature>
<evidence type="ECO:0000313" key="14">
    <source>
        <dbReference type="Proteomes" id="UP000632659"/>
    </source>
</evidence>
<dbReference type="GO" id="GO:0070063">
    <property type="term" value="F:RNA polymerase binding"/>
    <property type="evidence" value="ECO:0007669"/>
    <property type="project" value="InterPro"/>
</dbReference>
<dbReference type="SUPFAM" id="SSF54534">
    <property type="entry name" value="FKBP-like"/>
    <property type="match status" value="1"/>
</dbReference>
<dbReference type="InterPro" id="IPR036953">
    <property type="entry name" value="GreA/GreB_C_sf"/>
</dbReference>
<name>A0A8J6P7H5_9FIRM</name>
<evidence type="ECO:0000256" key="6">
    <source>
        <dbReference type="ARBA" id="ARBA00023163"/>
    </source>
</evidence>
<keyword evidence="6 9" id="KW-0804">Transcription</keyword>
<dbReference type="HAMAP" id="MF_00105">
    <property type="entry name" value="GreA_GreB"/>
    <property type="match status" value="1"/>
</dbReference>
<dbReference type="PROSITE" id="PS00830">
    <property type="entry name" value="GREAB_2"/>
    <property type="match status" value="1"/>
</dbReference>
<evidence type="ECO:0000256" key="3">
    <source>
        <dbReference type="ARBA" id="ARBA00023015"/>
    </source>
</evidence>
<evidence type="ECO:0000256" key="7">
    <source>
        <dbReference type="ARBA" id="ARBA00024916"/>
    </source>
</evidence>
<dbReference type="NCBIfam" id="NF001263">
    <property type="entry name" value="PRK00226.1-4"/>
    <property type="match status" value="1"/>
</dbReference>
<dbReference type="Gene3D" id="1.10.287.180">
    <property type="entry name" value="Transcription elongation factor, GreA/GreB, N-terminal domain"/>
    <property type="match status" value="1"/>
</dbReference>
<dbReference type="Pfam" id="PF01272">
    <property type="entry name" value="GreA_GreB"/>
    <property type="match status" value="1"/>
</dbReference>
<evidence type="ECO:0000256" key="2">
    <source>
        <dbReference type="ARBA" id="ARBA00013729"/>
    </source>
</evidence>
<reference evidence="13" key="1">
    <citation type="submission" date="2020-08" db="EMBL/GenBank/DDBJ databases">
        <title>Genome public.</title>
        <authorList>
            <person name="Liu C."/>
            <person name="Sun Q."/>
        </authorList>
    </citation>
    <scope>NUCLEOTIDE SEQUENCE</scope>
    <source>
        <strain evidence="13">NSJ-15</strain>
    </source>
</reference>
<comment type="similarity">
    <text evidence="1 9 10">Belongs to the GreA/GreB family.</text>
</comment>
<dbReference type="Proteomes" id="UP000632659">
    <property type="component" value="Unassembled WGS sequence"/>
</dbReference>
<evidence type="ECO:0000256" key="9">
    <source>
        <dbReference type="HAMAP-Rule" id="MF_00105"/>
    </source>
</evidence>
<dbReference type="NCBIfam" id="TIGR01462">
    <property type="entry name" value="greA"/>
    <property type="match status" value="1"/>
</dbReference>
<dbReference type="Pfam" id="PF03449">
    <property type="entry name" value="GreA_GreB_N"/>
    <property type="match status" value="1"/>
</dbReference>
<keyword evidence="5 9" id="KW-0238">DNA-binding</keyword>
<dbReference type="FunFam" id="1.10.287.180:FF:000001">
    <property type="entry name" value="Transcription elongation factor GreA"/>
    <property type="match status" value="1"/>
</dbReference>
<comment type="function">
    <text evidence="7 9 10">Necessary for efficient RNA polymerase transcription elongation past template-encoded arresting sites. The arresting sites in DNA have the property of trapping a certain fraction of elongating RNA polymerases that pass through, resulting in locked ternary complexes. Cleavage of the nascent transcript by cleavage factors such as GreA or GreB allows the resumption of elongation from the new 3'terminus. GreA releases sequences of 2 to 3 nucleotides.</text>
</comment>
<gene>
    <name evidence="9 13" type="primary">greA</name>
    <name evidence="13" type="ORF">H8702_06565</name>
</gene>
<dbReference type="GO" id="GO:0003746">
    <property type="term" value="F:translation elongation factor activity"/>
    <property type="evidence" value="ECO:0007669"/>
    <property type="project" value="UniProtKB-KW"/>
</dbReference>
<dbReference type="GO" id="GO:0032784">
    <property type="term" value="P:regulation of DNA-templated transcription elongation"/>
    <property type="evidence" value="ECO:0007669"/>
    <property type="project" value="UniProtKB-UniRule"/>
</dbReference>
<dbReference type="GO" id="GO:0003677">
    <property type="term" value="F:DNA binding"/>
    <property type="evidence" value="ECO:0007669"/>
    <property type="project" value="UniProtKB-UniRule"/>
</dbReference>
<dbReference type="Gene3D" id="3.10.50.30">
    <property type="entry name" value="Transcription elongation factor, GreA/GreB, C-terminal domain"/>
    <property type="match status" value="1"/>
</dbReference>
<dbReference type="GO" id="GO:0006354">
    <property type="term" value="P:DNA-templated transcription elongation"/>
    <property type="evidence" value="ECO:0007669"/>
    <property type="project" value="TreeGrafter"/>
</dbReference>
<evidence type="ECO:0000259" key="12">
    <source>
        <dbReference type="Pfam" id="PF03449"/>
    </source>
</evidence>
<dbReference type="RefSeq" id="WP_187536448.1">
    <property type="nucleotide sequence ID" value="NZ_JACRTL010000003.1"/>
</dbReference>
<proteinExistence type="inferred from homology"/>
<keyword evidence="13" id="KW-0648">Protein biosynthesis</keyword>
<dbReference type="EMBL" id="JACRTL010000003">
    <property type="protein sequence ID" value="MBC8610785.1"/>
    <property type="molecule type" value="Genomic_DNA"/>
</dbReference>
<keyword evidence="14" id="KW-1185">Reference proteome</keyword>
<dbReference type="InterPro" id="IPR036805">
    <property type="entry name" value="Tscrpt_elong_fac_GreA/B_N_sf"/>
</dbReference>
<evidence type="ECO:0000256" key="8">
    <source>
        <dbReference type="ARBA" id="ARBA00030776"/>
    </source>
</evidence>
<keyword evidence="13" id="KW-0251">Elongation factor</keyword>
<evidence type="ECO:0000256" key="4">
    <source>
        <dbReference type="ARBA" id="ARBA00023054"/>
    </source>
</evidence>
<keyword evidence="4 9" id="KW-0175">Coiled coil</keyword>
<organism evidence="13 14">
    <name type="scientific">Massiliimalia timonensis</name>
    <dbReference type="NCBI Taxonomy" id="1987501"/>
    <lineage>
        <taxon>Bacteria</taxon>
        <taxon>Bacillati</taxon>
        <taxon>Bacillota</taxon>
        <taxon>Clostridia</taxon>
        <taxon>Eubacteriales</taxon>
        <taxon>Oscillospiraceae</taxon>
        <taxon>Massiliimalia</taxon>
    </lineage>
</organism>
<evidence type="ECO:0000256" key="5">
    <source>
        <dbReference type="ARBA" id="ARBA00023125"/>
    </source>
</evidence>
<dbReference type="PANTHER" id="PTHR30437">
    <property type="entry name" value="TRANSCRIPTION ELONGATION FACTOR GREA"/>
    <property type="match status" value="1"/>
</dbReference>
<dbReference type="PANTHER" id="PTHR30437:SF4">
    <property type="entry name" value="TRANSCRIPTION ELONGATION FACTOR GREA"/>
    <property type="match status" value="1"/>
</dbReference>
<comment type="caution">
    <text evidence="13">The sequence shown here is derived from an EMBL/GenBank/DDBJ whole genome shotgun (WGS) entry which is preliminary data.</text>
</comment>
<evidence type="ECO:0000256" key="1">
    <source>
        <dbReference type="ARBA" id="ARBA00008213"/>
    </source>
</evidence>
<dbReference type="InterPro" id="IPR022691">
    <property type="entry name" value="Tscrpt_elong_fac_GreA/B_N"/>
</dbReference>
<accession>A0A8J6P7H5</accession>
<evidence type="ECO:0000256" key="10">
    <source>
        <dbReference type="RuleBase" id="RU000556"/>
    </source>
</evidence>
<dbReference type="PROSITE" id="PS00829">
    <property type="entry name" value="GREAB_1"/>
    <property type="match status" value="1"/>
</dbReference>
<dbReference type="InterPro" id="IPR023459">
    <property type="entry name" value="Tscrpt_elong_fac_GreA/B_fam"/>
</dbReference>
<dbReference type="FunFam" id="3.10.50.30:FF:000001">
    <property type="entry name" value="Transcription elongation factor GreA"/>
    <property type="match status" value="1"/>
</dbReference>